<accession>A0AA38S3Y0</accession>
<evidence type="ECO:0000313" key="3">
    <source>
        <dbReference type="Proteomes" id="UP001174691"/>
    </source>
</evidence>
<organism evidence="2 3">
    <name type="scientific">Coniochaeta hoffmannii</name>
    <dbReference type="NCBI Taxonomy" id="91930"/>
    <lineage>
        <taxon>Eukaryota</taxon>
        <taxon>Fungi</taxon>
        <taxon>Dikarya</taxon>
        <taxon>Ascomycota</taxon>
        <taxon>Pezizomycotina</taxon>
        <taxon>Sordariomycetes</taxon>
        <taxon>Sordariomycetidae</taxon>
        <taxon>Coniochaetales</taxon>
        <taxon>Coniochaetaceae</taxon>
        <taxon>Coniochaeta</taxon>
    </lineage>
</organism>
<dbReference type="EMBL" id="JANBVN010000055">
    <property type="protein sequence ID" value="KAJ9155805.1"/>
    <property type="molecule type" value="Genomic_DNA"/>
</dbReference>
<evidence type="ECO:0000313" key="2">
    <source>
        <dbReference type="EMBL" id="KAJ9155805.1"/>
    </source>
</evidence>
<dbReference type="AlphaFoldDB" id="A0AA38S3Y0"/>
<proteinExistence type="predicted"/>
<evidence type="ECO:0000256" key="1">
    <source>
        <dbReference type="SAM" id="MobiDB-lite"/>
    </source>
</evidence>
<feature type="non-terminal residue" evidence="2">
    <location>
        <position position="211"/>
    </location>
</feature>
<protein>
    <submittedName>
        <fullName evidence="2">Uncharacterized protein</fullName>
    </submittedName>
</protein>
<dbReference type="Proteomes" id="UP001174691">
    <property type="component" value="Unassembled WGS sequence"/>
</dbReference>
<keyword evidence="3" id="KW-1185">Reference proteome</keyword>
<reference evidence="2" key="1">
    <citation type="submission" date="2022-07" db="EMBL/GenBank/DDBJ databases">
        <title>Fungi with potential for degradation of polypropylene.</title>
        <authorList>
            <person name="Gostincar C."/>
        </authorList>
    </citation>
    <scope>NUCLEOTIDE SEQUENCE</scope>
    <source>
        <strain evidence="2">EXF-13287</strain>
    </source>
</reference>
<sequence>MSTTATQPPSPQTITRFLASQSSVYGPLPSPLTPQSARSWTPPSSPGAGGHRGRYLWTDAFGVLNFVTLSRETAPGDDQGKSEGYLVLARRLAETVHDVLGRTRDGKGRLPGATEEEPLAGGLRIGKVDAGGQDGDGMYHHYATLWMFALRQLGLATGEGRWIELAVQLGRASSRSFVKREGARVRMVWKVGVDGRTVLVPSEGHLDAATG</sequence>
<comment type="caution">
    <text evidence="2">The sequence shown here is derived from an EMBL/GenBank/DDBJ whole genome shotgun (WGS) entry which is preliminary data.</text>
</comment>
<gene>
    <name evidence="2" type="ORF">NKR19_g4467</name>
</gene>
<feature type="compositionally biased region" description="Polar residues" evidence="1">
    <location>
        <begin position="33"/>
        <end position="42"/>
    </location>
</feature>
<feature type="region of interest" description="Disordered" evidence="1">
    <location>
        <begin position="25"/>
        <end position="51"/>
    </location>
</feature>
<name>A0AA38S3Y0_9PEZI</name>